<reference evidence="2 3" key="1">
    <citation type="submission" date="2019-09" db="EMBL/GenBank/DDBJ databases">
        <title>Genome sequencing of strain KACC 19322.</title>
        <authorList>
            <person name="Heo J."/>
            <person name="Kim S.-J."/>
            <person name="Kim J.-S."/>
            <person name="Hong S.-B."/>
            <person name="Kwon S.-W."/>
        </authorList>
    </citation>
    <scope>NUCLEOTIDE SEQUENCE [LARGE SCALE GENOMIC DNA]</scope>
    <source>
        <strain evidence="2 3">KACC 19322</strain>
    </source>
</reference>
<dbReference type="Gene3D" id="3.40.50.1820">
    <property type="entry name" value="alpha/beta hydrolase"/>
    <property type="match status" value="1"/>
</dbReference>
<gene>
    <name evidence="2" type="ORF">FLP23_09835</name>
</gene>
<dbReference type="OrthoDB" id="3211023at2"/>
<dbReference type="KEGG" id="lyk:FLP23_09835"/>
<dbReference type="Proteomes" id="UP000322159">
    <property type="component" value="Chromosome"/>
</dbReference>
<evidence type="ECO:0000313" key="3">
    <source>
        <dbReference type="Proteomes" id="UP000322159"/>
    </source>
</evidence>
<dbReference type="InterPro" id="IPR050471">
    <property type="entry name" value="AB_hydrolase"/>
</dbReference>
<dbReference type="PANTHER" id="PTHR43433:SF5">
    <property type="entry name" value="AB HYDROLASE-1 DOMAIN-CONTAINING PROTEIN"/>
    <property type="match status" value="1"/>
</dbReference>
<dbReference type="GO" id="GO:0004806">
    <property type="term" value="F:triacylglycerol lipase activity"/>
    <property type="evidence" value="ECO:0007669"/>
    <property type="project" value="TreeGrafter"/>
</dbReference>
<dbReference type="InterPro" id="IPR029058">
    <property type="entry name" value="AB_hydrolase_fold"/>
</dbReference>
<sequence length="310" mass="33538">MAACYGYRVCVTAPHHEPVRDPSRDDAEARDAAIGEIDWTAPVPGSRASVFTAPSGPLAVVSLGDPANPRVVLVPGATGSKEDFVLMLPLLAEAGYYVQSYDLAGNYQSAPAGPPEGERYEYPLFVDDLVAFLESGAPAHLLGYSFAGIVAQLVTAARPELVRSLTLLTCPPDPGNSYRHVKRIGWLSTYLTPRQGAGLMIWGVRTNKNKVGPSRLAFVRSRFAHTRRECVDDIVRLMKHAPDAAGAVRATGIPTLVATSAHDLWPVERYALLAERLGARLAVYETGHSPCETTPHQLVRDMLALFDTPR</sequence>
<dbReference type="EMBL" id="CP043504">
    <property type="protein sequence ID" value="QEO10282.1"/>
    <property type="molecule type" value="Genomic_DNA"/>
</dbReference>
<dbReference type="AlphaFoldDB" id="A0A5C1YBL4"/>
<organism evidence="2 3">
    <name type="scientific">Protaetiibacter larvae</name>
    <dbReference type="NCBI Taxonomy" id="2592654"/>
    <lineage>
        <taxon>Bacteria</taxon>
        <taxon>Bacillati</taxon>
        <taxon>Actinomycetota</taxon>
        <taxon>Actinomycetes</taxon>
        <taxon>Micrococcales</taxon>
        <taxon>Microbacteriaceae</taxon>
        <taxon>Protaetiibacter</taxon>
    </lineage>
</organism>
<dbReference type="InterPro" id="IPR000073">
    <property type="entry name" value="AB_hydrolase_1"/>
</dbReference>
<dbReference type="SUPFAM" id="SSF53474">
    <property type="entry name" value="alpha/beta-Hydrolases"/>
    <property type="match status" value="1"/>
</dbReference>
<evidence type="ECO:0000313" key="2">
    <source>
        <dbReference type="EMBL" id="QEO10282.1"/>
    </source>
</evidence>
<accession>A0A5C1YBL4</accession>
<keyword evidence="3" id="KW-1185">Reference proteome</keyword>
<dbReference type="PANTHER" id="PTHR43433">
    <property type="entry name" value="HYDROLASE, ALPHA/BETA FOLD FAMILY PROTEIN"/>
    <property type="match status" value="1"/>
</dbReference>
<dbReference type="GO" id="GO:0046503">
    <property type="term" value="P:glycerolipid catabolic process"/>
    <property type="evidence" value="ECO:0007669"/>
    <property type="project" value="TreeGrafter"/>
</dbReference>
<evidence type="ECO:0000259" key="1">
    <source>
        <dbReference type="Pfam" id="PF12697"/>
    </source>
</evidence>
<protein>
    <submittedName>
        <fullName evidence="2">Alpha/beta hydrolase</fullName>
    </submittedName>
</protein>
<keyword evidence="2" id="KW-0378">Hydrolase</keyword>
<feature type="domain" description="AB hydrolase-1" evidence="1">
    <location>
        <begin position="71"/>
        <end position="299"/>
    </location>
</feature>
<dbReference type="Pfam" id="PF12697">
    <property type="entry name" value="Abhydrolase_6"/>
    <property type="match status" value="1"/>
</dbReference>
<name>A0A5C1YBL4_9MICO</name>
<proteinExistence type="predicted"/>